<sequence>MVAPVSIARLVHHNRQARSPRQVLSSSSLSSKTEVATTTTTTTSTVDLTKTTNQNSIIEDYFFNNFNSSDISLFWLPYLNNIFNMYSSSLINPSQMTNFNQATINWRLWRTLLRYLMLNENGHKQFDDDATSMFSLPYFLSTPTPMTIPVNNVNNFNSIHLFDQLTGLCIDNMKGMWA</sequence>
<evidence type="ECO:0000313" key="1">
    <source>
        <dbReference type="EMBL" id="VDP36505.1"/>
    </source>
</evidence>
<keyword evidence="2" id="KW-1185">Reference proteome</keyword>
<dbReference type="AlphaFoldDB" id="A0A183K3U4"/>
<accession>A0A183K3U4</accession>
<dbReference type="STRING" id="6186.A0A183K3U4"/>
<dbReference type="WBParaSite" id="SCUD_0000966201-mRNA-1">
    <property type="protein sequence ID" value="SCUD_0000966201-mRNA-1"/>
    <property type="gene ID" value="SCUD_0000966201"/>
</dbReference>
<gene>
    <name evidence="1" type="ORF">SCUD_LOCUS9662</name>
</gene>
<organism evidence="3">
    <name type="scientific">Schistosoma curassoni</name>
    <dbReference type="NCBI Taxonomy" id="6186"/>
    <lineage>
        <taxon>Eukaryota</taxon>
        <taxon>Metazoa</taxon>
        <taxon>Spiralia</taxon>
        <taxon>Lophotrochozoa</taxon>
        <taxon>Platyhelminthes</taxon>
        <taxon>Trematoda</taxon>
        <taxon>Digenea</taxon>
        <taxon>Strigeidida</taxon>
        <taxon>Schistosomatoidea</taxon>
        <taxon>Schistosomatidae</taxon>
        <taxon>Schistosoma</taxon>
    </lineage>
</organism>
<dbReference type="EMBL" id="UZAK01033348">
    <property type="protein sequence ID" value="VDP36505.1"/>
    <property type="molecule type" value="Genomic_DNA"/>
</dbReference>
<evidence type="ECO:0000313" key="2">
    <source>
        <dbReference type="Proteomes" id="UP000279833"/>
    </source>
</evidence>
<name>A0A183K3U4_9TREM</name>
<reference evidence="1 2" key="2">
    <citation type="submission" date="2018-11" db="EMBL/GenBank/DDBJ databases">
        <authorList>
            <consortium name="Pathogen Informatics"/>
        </authorList>
    </citation>
    <scope>NUCLEOTIDE SEQUENCE [LARGE SCALE GENOMIC DNA]</scope>
    <source>
        <strain evidence="1">Dakar</strain>
        <strain evidence="2">Dakar, Senegal</strain>
    </source>
</reference>
<reference evidence="3" key="1">
    <citation type="submission" date="2016-06" db="UniProtKB">
        <authorList>
            <consortium name="WormBaseParasite"/>
        </authorList>
    </citation>
    <scope>IDENTIFICATION</scope>
</reference>
<proteinExistence type="predicted"/>
<dbReference type="Proteomes" id="UP000279833">
    <property type="component" value="Unassembled WGS sequence"/>
</dbReference>
<protein>
    <submittedName>
        <fullName evidence="1 3">Uncharacterized protein</fullName>
    </submittedName>
</protein>
<evidence type="ECO:0000313" key="3">
    <source>
        <dbReference type="WBParaSite" id="SCUD_0000966201-mRNA-1"/>
    </source>
</evidence>